<evidence type="ECO:0000256" key="1">
    <source>
        <dbReference type="SAM" id="MobiDB-lite"/>
    </source>
</evidence>
<feature type="region of interest" description="Disordered" evidence="1">
    <location>
        <begin position="47"/>
        <end position="106"/>
    </location>
</feature>
<protein>
    <submittedName>
        <fullName evidence="2">RCG43755</fullName>
    </submittedName>
</protein>
<evidence type="ECO:0000313" key="2">
    <source>
        <dbReference type="EMBL" id="EDL82680.1"/>
    </source>
</evidence>
<dbReference type="Proteomes" id="UP000234681">
    <property type="component" value="Unassembled WGS sequence"/>
</dbReference>
<sequence length="106" mass="11536">MTSPASETGDFLQEREERCTVHSAGELCKDQSHLPFSDSGSWAQVWAVPTRGTTRRGPPSSNLPGSQSTGYGRPSILRGLSFSDGSEPVRTKRDQSFPPKQDPCLI</sequence>
<proteinExistence type="predicted"/>
<dbReference type="EMBL" id="CH474342">
    <property type="protein sequence ID" value="EDL82680.1"/>
    <property type="molecule type" value="Genomic_DNA"/>
</dbReference>
<evidence type="ECO:0000313" key="3">
    <source>
        <dbReference type="Proteomes" id="UP000234681"/>
    </source>
</evidence>
<dbReference type="AlphaFoldDB" id="A6KUU3"/>
<name>A6KUU3_RAT</name>
<accession>A6KUU3</accession>
<gene>
    <name evidence="2" type="ORF">rCG_43755</name>
</gene>
<feature type="compositionally biased region" description="Polar residues" evidence="1">
    <location>
        <begin position="59"/>
        <end position="70"/>
    </location>
</feature>
<organism evidence="2 3">
    <name type="scientific">Rattus norvegicus</name>
    <name type="common">Rat</name>
    <dbReference type="NCBI Taxonomy" id="10116"/>
    <lineage>
        <taxon>Eukaryota</taxon>
        <taxon>Metazoa</taxon>
        <taxon>Chordata</taxon>
        <taxon>Craniata</taxon>
        <taxon>Vertebrata</taxon>
        <taxon>Euteleostomi</taxon>
        <taxon>Mammalia</taxon>
        <taxon>Eutheria</taxon>
        <taxon>Euarchontoglires</taxon>
        <taxon>Glires</taxon>
        <taxon>Rodentia</taxon>
        <taxon>Myomorpha</taxon>
        <taxon>Muroidea</taxon>
        <taxon>Muridae</taxon>
        <taxon>Murinae</taxon>
        <taxon>Rattus</taxon>
    </lineage>
</organism>
<reference evidence="3" key="1">
    <citation type="submission" date="2005-06" db="EMBL/GenBank/DDBJ databases">
        <authorList>
            <person name="Mural R.J."/>
            <person name="Li P.W."/>
            <person name="Adams M.D."/>
            <person name="Amanatides P.G."/>
            <person name="Baden-Tillson H."/>
            <person name="Barnstead M."/>
            <person name="Chin S.H."/>
            <person name="Dew I."/>
            <person name="Evans C.A."/>
            <person name="Ferriera S."/>
            <person name="Flanigan M."/>
            <person name="Fosler C."/>
            <person name="Glodek A."/>
            <person name="Gu Z."/>
            <person name="Holt R.A."/>
            <person name="Jennings D."/>
            <person name="Kraft C.L."/>
            <person name="Lu F."/>
            <person name="Nguyen T."/>
            <person name="Nusskern D.R."/>
            <person name="Pfannkoch C.M."/>
            <person name="Sitter C."/>
            <person name="Sutton G.G."/>
            <person name="Venter J.C."/>
            <person name="Wang Z."/>
            <person name="Woodage T."/>
            <person name="Zheng X.H."/>
            <person name="Zhong F."/>
        </authorList>
    </citation>
    <scope>NUCLEOTIDE SEQUENCE [LARGE SCALE GENOMIC DNA]</scope>
    <source>
        <strain>BN</strain>
        <strain evidence="3">Sprague-Dawley</strain>
    </source>
</reference>